<dbReference type="InterPro" id="IPR011766">
    <property type="entry name" value="TPP_enzyme_TPP-bd"/>
</dbReference>
<evidence type="ECO:0000313" key="9">
    <source>
        <dbReference type="Proteomes" id="UP001276659"/>
    </source>
</evidence>
<feature type="domain" description="Thiamine pyrophosphate enzyme TPP-binding" evidence="6">
    <location>
        <begin position="355"/>
        <end position="509"/>
    </location>
</feature>
<evidence type="ECO:0000256" key="3">
    <source>
        <dbReference type="RuleBase" id="RU362132"/>
    </source>
</evidence>
<feature type="domain" description="Thiamine pyrophosphate enzyme central" evidence="5">
    <location>
        <begin position="148"/>
        <end position="252"/>
    </location>
</feature>
<evidence type="ECO:0000256" key="2">
    <source>
        <dbReference type="ARBA" id="ARBA00023052"/>
    </source>
</evidence>
<feature type="compositionally biased region" description="Basic and acidic residues" evidence="4">
    <location>
        <begin position="533"/>
        <end position="551"/>
    </location>
</feature>
<dbReference type="Gene3D" id="3.40.50.1220">
    <property type="entry name" value="TPP-binding domain"/>
    <property type="match status" value="1"/>
</dbReference>
<dbReference type="EMBL" id="JASNWA010000007">
    <property type="protein sequence ID" value="KAK3172347.1"/>
    <property type="molecule type" value="Genomic_DNA"/>
</dbReference>
<dbReference type="GO" id="GO:0003984">
    <property type="term" value="F:acetolactate synthase activity"/>
    <property type="evidence" value="ECO:0007669"/>
    <property type="project" value="TreeGrafter"/>
</dbReference>
<evidence type="ECO:0000313" key="8">
    <source>
        <dbReference type="EMBL" id="KAK3172347.1"/>
    </source>
</evidence>
<dbReference type="InterPro" id="IPR029035">
    <property type="entry name" value="DHS-like_NAD/FAD-binding_dom"/>
</dbReference>
<dbReference type="GO" id="GO:0005948">
    <property type="term" value="C:acetolactate synthase complex"/>
    <property type="evidence" value="ECO:0007669"/>
    <property type="project" value="TreeGrafter"/>
</dbReference>
<feature type="region of interest" description="Disordered" evidence="4">
    <location>
        <begin position="529"/>
        <end position="551"/>
    </location>
</feature>
<evidence type="ECO:0000259" key="7">
    <source>
        <dbReference type="Pfam" id="PF02776"/>
    </source>
</evidence>
<dbReference type="AlphaFoldDB" id="A0AAE0DJH8"/>
<evidence type="ECO:0000259" key="6">
    <source>
        <dbReference type="Pfam" id="PF02775"/>
    </source>
</evidence>
<gene>
    <name evidence="8" type="ORF">OEA41_005668</name>
</gene>
<dbReference type="PANTHER" id="PTHR18968:SF164">
    <property type="entry name" value="PYRUVATE DECARBOXYLASE"/>
    <property type="match status" value="1"/>
</dbReference>
<evidence type="ECO:0008006" key="10">
    <source>
        <dbReference type="Google" id="ProtNLM"/>
    </source>
</evidence>
<dbReference type="Pfam" id="PF02776">
    <property type="entry name" value="TPP_enzyme_N"/>
    <property type="match status" value="1"/>
</dbReference>
<dbReference type="GO" id="GO:0005739">
    <property type="term" value="C:mitochondrion"/>
    <property type="evidence" value="ECO:0007669"/>
    <property type="project" value="TreeGrafter"/>
</dbReference>
<proteinExistence type="inferred from homology"/>
<dbReference type="Proteomes" id="UP001276659">
    <property type="component" value="Unassembled WGS sequence"/>
</dbReference>
<comment type="similarity">
    <text evidence="1 3">Belongs to the TPP enzyme family.</text>
</comment>
<dbReference type="CDD" id="cd07035">
    <property type="entry name" value="TPP_PYR_POX_like"/>
    <property type="match status" value="1"/>
</dbReference>
<evidence type="ECO:0000256" key="4">
    <source>
        <dbReference type="SAM" id="MobiDB-lite"/>
    </source>
</evidence>
<accession>A0AAE0DJH8</accession>
<feature type="domain" description="Thiamine pyrophosphate enzyme N-terminal TPP-binding" evidence="7">
    <location>
        <begin position="1"/>
        <end position="75"/>
    </location>
</feature>
<protein>
    <recommendedName>
        <fullName evidence="10">Pyruvate decarboxylase</fullName>
    </recommendedName>
</protein>
<dbReference type="InterPro" id="IPR012001">
    <property type="entry name" value="Thiamin_PyroP_enz_TPP-bd_dom"/>
</dbReference>
<dbReference type="InterPro" id="IPR012000">
    <property type="entry name" value="Thiamin_PyroP_enz_cen_dom"/>
</dbReference>
<dbReference type="GO" id="GO:0030976">
    <property type="term" value="F:thiamine pyrophosphate binding"/>
    <property type="evidence" value="ECO:0007669"/>
    <property type="project" value="InterPro"/>
</dbReference>
<sequence length="551" mass="59383">MGDGWARVTGQPQAVIVHVDVGTQALGCGIHNASAGRCPVLIFAGLCPFTEDGKMPGSRTEYQHWIQDAPDQKAIVGQYCRYVGELRTGSTVKQTVARALQFATSNPKGPVYLTGAREIMAEEVEPYTLEQQQWGAVGPSALPEQAVTAIAEALVSAKHPLIITGYSGRNHKCPSQLVQLADTIAGLRVFDTGGSDMCFPMTHPASLGFRFGVDESTTLADVILILDCDVPWIPSRNHPRKDARIYHVDVDPLNRMMPNSFFPAHGRWTADSYTALSQLNTYLTQTPSLIRALQDPQYAQRRQRIKDEHSARLTSFAKLATPRPNGLFTAHHVGLVIKSEVPSDTVFVIEAVTCAVQIADQLQTSLPGTWINCGGAGLGWSGGAALGVKLALDASERPSFVCAIVGDGAFLFSFPSSVYWIAARYGIPVLTVVLNNRGWNAPRKSLELVHTDGLAPTSSNKDLHISFDPSPDYSGIAKAAAGNDFGGSEGCLYTAKADSMETLRDALVHAVQAVKAGRGAVVEAVMDEEEREEAARSPKDVEFQELNIEGK</sequence>
<dbReference type="Gene3D" id="3.40.50.970">
    <property type="match status" value="2"/>
</dbReference>
<keyword evidence="2 3" id="KW-0786">Thiamine pyrophosphate</keyword>
<evidence type="ECO:0000259" key="5">
    <source>
        <dbReference type="Pfam" id="PF00205"/>
    </source>
</evidence>
<dbReference type="Pfam" id="PF02775">
    <property type="entry name" value="TPP_enzyme_C"/>
    <property type="match status" value="1"/>
</dbReference>
<dbReference type="GO" id="GO:0050660">
    <property type="term" value="F:flavin adenine dinucleotide binding"/>
    <property type="evidence" value="ECO:0007669"/>
    <property type="project" value="TreeGrafter"/>
</dbReference>
<keyword evidence="9" id="KW-1185">Reference proteome</keyword>
<dbReference type="GO" id="GO:0009099">
    <property type="term" value="P:L-valine biosynthetic process"/>
    <property type="evidence" value="ECO:0007669"/>
    <property type="project" value="TreeGrafter"/>
</dbReference>
<dbReference type="GO" id="GO:0000287">
    <property type="term" value="F:magnesium ion binding"/>
    <property type="evidence" value="ECO:0007669"/>
    <property type="project" value="InterPro"/>
</dbReference>
<dbReference type="SUPFAM" id="SSF52467">
    <property type="entry name" value="DHS-like NAD/FAD-binding domain"/>
    <property type="match status" value="1"/>
</dbReference>
<evidence type="ECO:0000256" key="1">
    <source>
        <dbReference type="ARBA" id="ARBA00007812"/>
    </source>
</evidence>
<name>A0AAE0DJH8_9LECA</name>
<dbReference type="InterPro" id="IPR029061">
    <property type="entry name" value="THDP-binding"/>
</dbReference>
<dbReference type="GO" id="GO:0009097">
    <property type="term" value="P:isoleucine biosynthetic process"/>
    <property type="evidence" value="ECO:0007669"/>
    <property type="project" value="TreeGrafter"/>
</dbReference>
<organism evidence="8 9">
    <name type="scientific">Lepraria neglecta</name>
    <dbReference type="NCBI Taxonomy" id="209136"/>
    <lineage>
        <taxon>Eukaryota</taxon>
        <taxon>Fungi</taxon>
        <taxon>Dikarya</taxon>
        <taxon>Ascomycota</taxon>
        <taxon>Pezizomycotina</taxon>
        <taxon>Lecanoromycetes</taxon>
        <taxon>OSLEUM clade</taxon>
        <taxon>Lecanoromycetidae</taxon>
        <taxon>Lecanorales</taxon>
        <taxon>Lecanorineae</taxon>
        <taxon>Stereocaulaceae</taxon>
        <taxon>Lepraria</taxon>
    </lineage>
</organism>
<comment type="caution">
    <text evidence="8">The sequence shown here is derived from an EMBL/GenBank/DDBJ whole genome shotgun (WGS) entry which is preliminary data.</text>
</comment>
<dbReference type="PANTHER" id="PTHR18968">
    <property type="entry name" value="THIAMINE PYROPHOSPHATE ENZYMES"/>
    <property type="match status" value="1"/>
</dbReference>
<reference evidence="8" key="1">
    <citation type="submission" date="2022-11" db="EMBL/GenBank/DDBJ databases">
        <title>Chromosomal genome sequence assembly and mating type (MAT) locus characterization of the leprose asexual lichenized fungus Lepraria neglecta (Nyl.) Erichsen.</title>
        <authorList>
            <person name="Allen J.L."/>
            <person name="Pfeffer B."/>
        </authorList>
    </citation>
    <scope>NUCLEOTIDE SEQUENCE</scope>
    <source>
        <strain evidence="8">Allen 5258</strain>
    </source>
</reference>
<dbReference type="CDD" id="cd02002">
    <property type="entry name" value="TPP_BFDC"/>
    <property type="match status" value="1"/>
</dbReference>
<dbReference type="Pfam" id="PF00205">
    <property type="entry name" value="TPP_enzyme_M"/>
    <property type="match status" value="1"/>
</dbReference>
<dbReference type="InterPro" id="IPR045229">
    <property type="entry name" value="TPP_enz"/>
</dbReference>
<dbReference type="SUPFAM" id="SSF52518">
    <property type="entry name" value="Thiamin diphosphate-binding fold (THDP-binding)"/>
    <property type="match status" value="2"/>
</dbReference>